<evidence type="ECO:0000313" key="2">
    <source>
        <dbReference type="EMBL" id="RDX64390.1"/>
    </source>
</evidence>
<feature type="non-terminal residue" evidence="2">
    <location>
        <position position="1"/>
    </location>
</feature>
<dbReference type="Proteomes" id="UP000257109">
    <property type="component" value="Unassembled WGS sequence"/>
</dbReference>
<accession>A0A371EEC2</accession>
<name>A0A371EEC2_MUCPR</name>
<dbReference type="PANTHER" id="PTHR10775">
    <property type="entry name" value="OS08G0208400 PROTEIN"/>
    <property type="match status" value="1"/>
</dbReference>
<protein>
    <submittedName>
        <fullName evidence="2">Uncharacterized protein</fullName>
    </submittedName>
</protein>
<comment type="caution">
    <text evidence="2">The sequence shown here is derived from an EMBL/GenBank/DDBJ whole genome shotgun (WGS) entry which is preliminary data.</text>
</comment>
<keyword evidence="3" id="KW-1185">Reference proteome</keyword>
<organism evidence="2 3">
    <name type="scientific">Mucuna pruriens</name>
    <name type="common">Velvet bean</name>
    <name type="synonym">Dolichos pruriens</name>
    <dbReference type="NCBI Taxonomy" id="157652"/>
    <lineage>
        <taxon>Eukaryota</taxon>
        <taxon>Viridiplantae</taxon>
        <taxon>Streptophyta</taxon>
        <taxon>Embryophyta</taxon>
        <taxon>Tracheophyta</taxon>
        <taxon>Spermatophyta</taxon>
        <taxon>Magnoliopsida</taxon>
        <taxon>eudicotyledons</taxon>
        <taxon>Gunneridae</taxon>
        <taxon>Pentapetalae</taxon>
        <taxon>rosids</taxon>
        <taxon>fabids</taxon>
        <taxon>Fabales</taxon>
        <taxon>Fabaceae</taxon>
        <taxon>Papilionoideae</taxon>
        <taxon>50 kb inversion clade</taxon>
        <taxon>NPAAA clade</taxon>
        <taxon>indigoferoid/millettioid clade</taxon>
        <taxon>Phaseoleae</taxon>
        <taxon>Mucuna</taxon>
    </lineage>
</organism>
<keyword evidence="1" id="KW-1133">Transmembrane helix</keyword>
<dbReference type="EMBL" id="QJKJ01014408">
    <property type="protein sequence ID" value="RDX64390.1"/>
    <property type="molecule type" value="Genomic_DNA"/>
</dbReference>
<dbReference type="InterPro" id="IPR004242">
    <property type="entry name" value="Transposase_21"/>
</dbReference>
<reference evidence="2" key="1">
    <citation type="submission" date="2018-05" db="EMBL/GenBank/DDBJ databases">
        <title>Draft genome of Mucuna pruriens seed.</title>
        <authorList>
            <person name="Nnadi N.E."/>
            <person name="Vos R."/>
            <person name="Hasami M.H."/>
            <person name="Devisetty U.K."/>
            <person name="Aguiy J.C."/>
        </authorList>
    </citation>
    <scope>NUCLEOTIDE SEQUENCE [LARGE SCALE GENOMIC DNA]</scope>
    <source>
        <strain evidence="2">JCA_2017</strain>
    </source>
</reference>
<sequence length="268" mass="31122">MQWKKIDRLFLKFSNEPRNLRASLATNRMNLYGNLSSRHSSCPVLLVIYKLYPWLCMKHKYVMLSTITYGPRQLGNDIDLYLNPLDEGVDVFDRYNNQNFKKHTMLFCTINDFLAYRNLTGYNVKGHKACPICEEGASYHQTTHGRKACYLEHCKFLQANHTYRQLKKENDVALRALTSDEYINVFFGKAQKEGIEKNYGKKGQPFFIYHIGASLIMIGTLLNIHGKTNNGVNTRLDLVDMGIGHHKCERKEIENKFLRVFEGHQSTL</sequence>
<feature type="transmembrane region" description="Helical" evidence="1">
    <location>
        <begin position="206"/>
        <end position="226"/>
    </location>
</feature>
<dbReference type="PANTHER" id="PTHR10775:SF180">
    <property type="entry name" value="TRANSPOSON, EN_SPM-LIKE, TRANSPOSASE-ASSOCIATED DOMAIN PROTEIN-RELATED"/>
    <property type="match status" value="1"/>
</dbReference>
<proteinExistence type="predicted"/>
<feature type="non-terminal residue" evidence="2">
    <location>
        <position position="268"/>
    </location>
</feature>
<dbReference type="AlphaFoldDB" id="A0A371EEC2"/>
<keyword evidence="1" id="KW-0812">Transmembrane</keyword>
<keyword evidence="1" id="KW-0472">Membrane</keyword>
<gene>
    <name evidence="2" type="ORF">CR513_57062</name>
</gene>
<dbReference type="Pfam" id="PF02992">
    <property type="entry name" value="Transposase_21"/>
    <property type="match status" value="1"/>
</dbReference>
<evidence type="ECO:0000313" key="3">
    <source>
        <dbReference type="Proteomes" id="UP000257109"/>
    </source>
</evidence>
<dbReference type="OrthoDB" id="1934442at2759"/>
<evidence type="ECO:0000256" key="1">
    <source>
        <dbReference type="SAM" id="Phobius"/>
    </source>
</evidence>